<evidence type="ECO:0000313" key="6">
    <source>
        <dbReference type="EMBL" id="MTU05040.1"/>
    </source>
</evidence>
<keyword evidence="7" id="KW-1185">Reference proteome</keyword>
<dbReference type="EMBL" id="WNBW01000017">
    <property type="protein sequence ID" value="MTU05040.1"/>
    <property type="molecule type" value="Genomic_DNA"/>
</dbReference>
<dbReference type="GO" id="GO:0016757">
    <property type="term" value="F:glycosyltransferase activity"/>
    <property type="evidence" value="ECO:0007669"/>
    <property type="project" value="UniProtKB-KW"/>
</dbReference>
<accession>A0A7X2XGW5</accession>
<evidence type="ECO:0000313" key="5">
    <source>
        <dbReference type="EMBL" id="MTT76468.1"/>
    </source>
</evidence>
<evidence type="ECO:0000256" key="1">
    <source>
        <dbReference type="ARBA" id="ARBA00006739"/>
    </source>
</evidence>
<dbReference type="PANTHER" id="PTHR43685:SF5">
    <property type="entry name" value="GLYCOSYLTRANSFERASE EPSE-RELATED"/>
    <property type="match status" value="1"/>
</dbReference>
<comment type="similarity">
    <text evidence="1">Belongs to the glycosyltransferase 2 family.</text>
</comment>
<evidence type="ECO:0000313" key="7">
    <source>
        <dbReference type="Proteomes" id="UP000443070"/>
    </source>
</evidence>
<gene>
    <name evidence="5" type="ORF">GMD11_09340</name>
    <name evidence="6" type="ORF">GMD18_11670</name>
</gene>
<dbReference type="AlphaFoldDB" id="A0A7X2XGW5"/>
<evidence type="ECO:0000259" key="4">
    <source>
        <dbReference type="Pfam" id="PF00535"/>
    </source>
</evidence>
<organism evidence="5 8">
    <name type="scientific">Phascolarctobacterium faecium</name>
    <dbReference type="NCBI Taxonomy" id="33025"/>
    <lineage>
        <taxon>Bacteria</taxon>
        <taxon>Bacillati</taxon>
        <taxon>Bacillota</taxon>
        <taxon>Negativicutes</taxon>
        <taxon>Acidaminococcales</taxon>
        <taxon>Acidaminococcaceae</taxon>
        <taxon>Phascolarctobacterium</taxon>
    </lineage>
</organism>
<dbReference type="OrthoDB" id="396512at2"/>
<dbReference type="InterPro" id="IPR001173">
    <property type="entry name" value="Glyco_trans_2-like"/>
</dbReference>
<dbReference type="PANTHER" id="PTHR43685">
    <property type="entry name" value="GLYCOSYLTRANSFERASE"/>
    <property type="match status" value="1"/>
</dbReference>
<dbReference type="Gene3D" id="3.90.550.10">
    <property type="entry name" value="Spore Coat Polysaccharide Biosynthesis Protein SpsA, Chain A"/>
    <property type="match status" value="1"/>
</dbReference>
<comment type="caution">
    <text evidence="5">The sequence shown here is derived from an EMBL/GenBank/DDBJ whole genome shotgun (WGS) entry which is preliminary data.</text>
</comment>
<dbReference type="Proteomes" id="UP000443070">
    <property type="component" value="Unassembled WGS sequence"/>
</dbReference>
<dbReference type="Pfam" id="PF00535">
    <property type="entry name" value="Glycos_transf_2"/>
    <property type="match status" value="1"/>
</dbReference>
<keyword evidence="3 5" id="KW-0808">Transferase</keyword>
<dbReference type="InterPro" id="IPR050834">
    <property type="entry name" value="Glycosyltransf_2"/>
</dbReference>
<dbReference type="InterPro" id="IPR029044">
    <property type="entry name" value="Nucleotide-diphossugar_trans"/>
</dbReference>
<keyword evidence="2" id="KW-0328">Glycosyltransferase</keyword>
<protein>
    <submittedName>
        <fullName evidence="5">Glycosyltransferase</fullName>
    </submittedName>
</protein>
<evidence type="ECO:0000313" key="8">
    <source>
        <dbReference type="Proteomes" id="UP000484547"/>
    </source>
</evidence>
<name>A0A7X2XGW5_9FIRM</name>
<proteinExistence type="inferred from homology"/>
<evidence type="ECO:0000256" key="3">
    <source>
        <dbReference type="ARBA" id="ARBA00022679"/>
    </source>
</evidence>
<dbReference type="SUPFAM" id="SSF53448">
    <property type="entry name" value="Nucleotide-diphospho-sugar transferases"/>
    <property type="match status" value="1"/>
</dbReference>
<evidence type="ECO:0000256" key="2">
    <source>
        <dbReference type="ARBA" id="ARBA00022676"/>
    </source>
</evidence>
<sequence length="273" mass="31650">MSVYYKENPEYLKLSLDSVIKQTVPAAEIVLIKDGPLTKELDDIINQYGDKYAGLFRVFSLEENVGLGKALNYGVQCCKYDLIARMDTDDIAVPNRFELQIKEFIKDNELVLCGAQIAEFEDNPQVINGYRKVPLTQKEILKFSKKRNPFNHMTVMFRKQAILDAGKYQEMPYFEDYWLWIRILQKRYVVKNIDKILVNVRAGAEMLDRRGGLSYARASYIFLKATYDSGLICYSEYLVGLAIRISVVMMPTCIRKFLYNKILRKSGDNNYDT</sequence>
<reference evidence="7 8" key="1">
    <citation type="journal article" date="2019" name="Nat. Med.">
        <title>A library of human gut bacterial isolates paired with longitudinal multiomics data enables mechanistic microbiome research.</title>
        <authorList>
            <person name="Poyet M."/>
            <person name="Groussin M."/>
            <person name="Gibbons S.M."/>
            <person name="Avila-Pacheco J."/>
            <person name="Jiang X."/>
            <person name="Kearney S.M."/>
            <person name="Perrotta A.R."/>
            <person name="Berdy B."/>
            <person name="Zhao S."/>
            <person name="Lieberman T.D."/>
            <person name="Swanson P.K."/>
            <person name="Smith M."/>
            <person name="Roesemann S."/>
            <person name="Alexander J.E."/>
            <person name="Rich S.A."/>
            <person name="Livny J."/>
            <person name="Vlamakis H."/>
            <person name="Clish C."/>
            <person name="Bullock K."/>
            <person name="Deik A."/>
            <person name="Scott J."/>
            <person name="Pierce K.A."/>
            <person name="Xavier R.J."/>
            <person name="Alm E.J."/>
        </authorList>
    </citation>
    <scope>NUCLEOTIDE SEQUENCE [LARGE SCALE GENOMIC DNA]</scope>
    <source>
        <strain evidence="5 8">BIOML-A13</strain>
        <strain evidence="6 7">BIOML-A3</strain>
    </source>
</reference>
<feature type="domain" description="Glycosyltransferase 2-like" evidence="4">
    <location>
        <begin position="4"/>
        <end position="159"/>
    </location>
</feature>
<dbReference type="Proteomes" id="UP000484547">
    <property type="component" value="Unassembled WGS sequence"/>
</dbReference>
<dbReference type="EMBL" id="WNBM01000008">
    <property type="protein sequence ID" value="MTT76468.1"/>
    <property type="molecule type" value="Genomic_DNA"/>
</dbReference>